<organism evidence="2 3">
    <name type="scientific">Streptomyces sudanensis</name>
    <dbReference type="NCBI Taxonomy" id="436397"/>
    <lineage>
        <taxon>Bacteria</taxon>
        <taxon>Bacillati</taxon>
        <taxon>Actinomycetota</taxon>
        <taxon>Actinomycetes</taxon>
        <taxon>Kitasatosporales</taxon>
        <taxon>Streptomycetaceae</taxon>
        <taxon>Streptomyces</taxon>
    </lineage>
</organism>
<sequence length="47" mass="5674">MSQLIRRIKRFSRTPQGRRLIHTARRAALDPRRRTRSRGILGVLRRH</sequence>
<dbReference type="Proteomes" id="UP001056383">
    <property type="component" value="Chromosome"/>
</dbReference>
<feature type="compositionally biased region" description="Basic residues" evidence="1">
    <location>
        <begin position="1"/>
        <end position="12"/>
    </location>
</feature>
<evidence type="ECO:0000313" key="2">
    <source>
        <dbReference type="EMBL" id="URN18321.1"/>
    </source>
</evidence>
<name>A0ABY4THH1_9ACTN</name>
<dbReference type="EMBL" id="CP095474">
    <property type="protein sequence ID" value="URN18321.1"/>
    <property type="molecule type" value="Genomic_DNA"/>
</dbReference>
<dbReference type="RefSeq" id="WP_169331719.1">
    <property type="nucleotide sequence ID" value="NZ_CP095474.1"/>
</dbReference>
<reference evidence="2" key="1">
    <citation type="submission" date="2022-04" db="EMBL/GenBank/DDBJ databases">
        <title>Systematic whole-genome sequencing reveals an unexpected diversity among actinomycetoma pathogens and provides insights into their antibacterial susceptibilities.</title>
        <authorList>
            <person name="Watson A.K."/>
            <person name="Kepplinger B."/>
            <person name="Bakhiet S.M."/>
            <person name="Mhmoud N.A."/>
            <person name="Chapman J."/>
            <person name="Allenby N."/>
            <person name="Mickiewicz K."/>
            <person name="Goodfellow M."/>
            <person name="Fahal A.H."/>
            <person name="Errington J."/>
        </authorList>
    </citation>
    <scope>NUCLEOTIDE SEQUENCE</scope>
    <source>
        <strain evidence="2">SD 504</strain>
    </source>
</reference>
<protein>
    <submittedName>
        <fullName evidence="2">Uncharacterized protein</fullName>
    </submittedName>
</protein>
<keyword evidence="3" id="KW-1185">Reference proteome</keyword>
<evidence type="ECO:0000256" key="1">
    <source>
        <dbReference type="SAM" id="MobiDB-lite"/>
    </source>
</evidence>
<evidence type="ECO:0000313" key="3">
    <source>
        <dbReference type="Proteomes" id="UP001056383"/>
    </source>
</evidence>
<accession>A0ABY4THH1</accession>
<feature type="region of interest" description="Disordered" evidence="1">
    <location>
        <begin position="1"/>
        <end position="20"/>
    </location>
</feature>
<proteinExistence type="predicted"/>
<gene>
    <name evidence="2" type="ORF">MW084_22900</name>
</gene>